<evidence type="ECO:0000256" key="7">
    <source>
        <dbReference type="ARBA" id="ARBA00023136"/>
    </source>
</evidence>
<keyword evidence="7 8" id="KW-0472">Membrane</keyword>
<dbReference type="RefSeq" id="WP_168067510.1">
    <property type="nucleotide sequence ID" value="NZ_JAATJC010000001.1"/>
</dbReference>
<dbReference type="Pfam" id="PF00083">
    <property type="entry name" value="Sugar_tr"/>
    <property type="match status" value="2"/>
</dbReference>
<feature type="transmembrane region" description="Helical" evidence="8">
    <location>
        <begin position="322"/>
        <end position="339"/>
    </location>
</feature>
<evidence type="ECO:0000313" key="11">
    <source>
        <dbReference type="Proteomes" id="UP000558192"/>
    </source>
</evidence>
<feature type="transmembrane region" description="Helical" evidence="8">
    <location>
        <begin position="296"/>
        <end position="315"/>
    </location>
</feature>
<dbReference type="FunFam" id="1.20.1250.20:FF:000300">
    <property type="entry name" value="Dicarboxylate MFS transporter"/>
    <property type="match status" value="1"/>
</dbReference>
<evidence type="ECO:0000256" key="6">
    <source>
        <dbReference type="ARBA" id="ARBA00022989"/>
    </source>
</evidence>
<evidence type="ECO:0000256" key="4">
    <source>
        <dbReference type="ARBA" id="ARBA00022692"/>
    </source>
</evidence>
<feature type="transmembrane region" description="Helical" evidence="8">
    <location>
        <begin position="70"/>
        <end position="91"/>
    </location>
</feature>
<dbReference type="GO" id="GO:0005886">
    <property type="term" value="C:plasma membrane"/>
    <property type="evidence" value="ECO:0007669"/>
    <property type="project" value="UniProtKB-SubCell"/>
</dbReference>
<dbReference type="PROSITE" id="PS00217">
    <property type="entry name" value="SUGAR_TRANSPORT_2"/>
    <property type="match status" value="1"/>
</dbReference>
<keyword evidence="5" id="KW-0769">Symport</keyword>
<keyword evidence="3" id="KW-1003">Cell membrane</keyword>
<keyword evidence="4 8" id="KW-0812">Transmembrane</keyword>
<dbReference type="CDD" id="cd17367">
    <property type="entry name" value="MFS_KgtP"/>
    <property type="match status" value="1"/>
</dbReference>
<dbReference type="PANTHER" id="PTHR43528:SF5">
    <property type="entry name" value="PROLINE_BETAINE TRANSPORTER"/>
    <property type="match status" value="1"/>
</dbReference>
<comment type="subcellular location">
    <subcellularLocation>
        <location evidence="1">Cell membrane</location>
        <topology evidence="1">Multi-pass membrane protein</topology>
    </subcellularLocation>
</comment>
<feature type="transmembrane region" description="Helical" evidence="8">
    <location>
        <begin position="257"/>
        <end position="276"/>
    </location>
</feature>
<dbReference type="InterPro" id="IPR036259">
    <property type="entry name" value="MFS_trans_sf"/>
</dbReference>
<evidence type="ECO:0000256" key="2">
    <source>
        <dbReference type="ARBA" id="ARBA00022448"/>
    </source>
</evidence>
<feature type="transmembrane region" description="Helical" evidence="8">
    <location>
        <begin position="103"/>
        <end position="121"/>
    </location>
</feature>
<dbReference type="FunFam" id="1.20.1250.20:FF:000001">
    <property type="entry name" value="Dicarboxylate MFS transporter"/>
    <property type="match status" value="1"/>
</dbReference>
<feature type="transmembrane region" description="Helical" evidence="8">
    <location>
        <begin position="168"/>
        <end position="191"/>
    </location>
</feature>
<dbReference type="SUPFAM" id="SSF103473">
    <property type="entry name" value="MFS general substrate transporter"/>
    <property type="match status" value="1"/>
</dbReference>
<feature type="transmembrane region" description="Helical" evidence="8">
    <location>
        <begin position="203"/>
        <end position="222"/>
    </location>
</feature>
<protein>
    <submittedName>
        <fullName evidence="10">MHS family alpha-ketoglutarate permease-like MFS transporter</fullName>
    </submittedName>
</protein>
<feature type="transmembrane region" description="Helical" evidence="8">
    <location>
        <begin position="127"/>
        <end position="147"/>
    </location>
</feature>
<name>A0A7X6BG64_9SPHN</name>
<feature type="transmembrane region" description="Helical" evidence="8">
    <location>
        <begin position="351"/>
        <end position="372"/>
    </location>
</feature>
<organism evidence="10 11">
    <name type="scientific">Sphingomonas kaistensis</name>
    <dbReference type="NCBI Taxonomy" id="298708"/>
    <lineage>
        <taxon>Bacteria</taxon>
        <taxon>Pseudomonadati</taxon>
        <taxon>Pseudomonadota</taxon>
        <taxon>Alphaproteobacteria</taxon>
        <taxon>Sphingomonadales</taxon>
        <taxon>Sphingomonadaceae</taxon>
        <taxon>Sphingomonas</taxon>
    </lineage>
</organism>
<sequence>MSPLQTADTAIDTSAETSIQDQLSSKARPKAILGGATGNLVEWYDWYAYAAFTLYFAPHFFPSADPTAQLLGAAAVFAVGFFMRPLGAWMMGIYADRRGRKSGLALSVTLMCAGSLLIAVAPTYESVGLFAPAVLLVARLLQGLSVGGEYGASATYLSEMAGKKRRGFFSSFQYVTLIGGQLVAIGVLLLLQAVMSESDLEAWGWRIPFAIGAVLAVVVFWIRRGLAETESFKNAQQNSDVPRSGALALFRHHPREAMTVMLLTAGGTLAFYAYSIYMQKFLVNTSGFSRETASQINGATLFIFMLLQPLAGALSDRIGRKPLLIGFGLAGMLCTYPLFSKLETTRDPLTAFLLVMGGLVIVTGYTSINAVVKAELFPAHIRALGVALPYALANTVFGGTAEYVALRFKDAGWERGFYWYVTAMIAVSLIVYIRMKDTRDSSAIVED</sequence>
<dbReference type="AlphaFoldDB" id="A0A7X6BG64"/>
<comment type="caution">
    <text evidence="10">The sequence shown here is derived from an EMBL/GenBank/DDBJ whole genome shotgun (WGS) entry which is preliminary data.</text>
</comment>
<keyword evidence="2" id="KW-0813">Transport</keyword>
<dbReference type="InterPro" id="IPR005829">
    <property type="entry name" value="Sugar_transporter_CS"/>
</dbReference>
<gene>
    <name evidence="10" type="ORF">GGQ97_000524</name>
</gene>
<dbReference type="InterPro" id="IPR051084">
    <property type="entry name" value="H+-coupled_symporters"/>
</dbReference>
<dbReference type="EMBL" id="JAATJC010000001">
    <property type="protein sequence ID" value="NJC04731.1"/>
    <property type="molecule type" value="Genomic_DNA"/>
</dbReference>
<evidence type="ECO:0000256" key="3">
    <source>
        <dbReference type="ARBA" id="ARBA00022475"/>
    </source>
</evidence>
<dbReference type="InterPro" id="IPR020846">
    <property type="entry name" value="MFS_dom"/>
</dbReference>
<dbReference type="InterPro" id="IPR005828">
    <property type="entry name" value="MFS_sugar_transport-like"/>
</dbReference>
<dbReference type="PROSITE" id="PS50850">
    <property type="entry name" value="MFS"/>
    <property type="match status" value="1"/>
</dbReference>
<evidence type="ECO:0000256" key="5">
    <source>
        <dbReference type="ARBA" id="ARBA00022847"/>
    </source>
</evidence>
<feature type="transmembrane region" description="Helical" evidence="8">
    <location>
        <begin position="417"/>
        <end position="433"/>
    </location>
</feature>
<dbReference type="Proteomes" id="UP000558192">
    <property type="component" value="Unassembled WGS sequence"/>
</dbReference>
<dbReference type="GO" id="GO:0015293">
    <property type="term" value="F:symporter activity"/>
    <property type="evidence" value="ECO:0007669"/>
    <property type="project" value="UniProtKB-KW"/>
</dbReference>
<keyword evidence="11" id="KW-1185">Reference proteome</keyword>
<feature type="transmembrane region" description="Helical" evidence="8">
    <location>
        <begin position="384"/>
        <end position="405"/>
    </location>
</feature>
<proteinExistence type="predicted"/>
<evidence type="ECO:0000313" key="10">
    <source>
        <dbReference type="EMBL" id="NJC04731.1"/>
    </source>
</evidence>
<accession>A0A7X6BG64</accession>
<dbReference type="PROSITE" id="PS00216">
    <property type="entry name" value="SUGAR_TRANSPORT_1"/>
    <property type="match status" value="1"/>
</dbReference>
<dbReference type="Gene3D" id="1.20.1250.20">
    <property type="entry name" value="MFS general substrate transporter like domains"/>
    <property type="match status" value="1"/>
</dbReference>
<feature type="domain" description="Major facilitator superfamily (MFS) profile" evidence="9">
    <location>
        <begin position="31"/>
        <end position="439"/>
    </location>
</feature>
<evidence type="ECO:0000256" key="1">
    <source>
        <dbReference type="ARBA" id="ARBA00004651"/>
    </source>
</evidence>
<evidence type="ECO:0000259" key="9">
    <source>
        <dbReference type="PROSITE" id="PS50850"/>
    </source>
</evidence>
<evidence type="ECO:0000256" key="8">
    <source>
        <dbReference type="SAM" id="Phobius"/>
    </source>
</evidence>
<dbReference type="PANTHER" id="PTHR43528">
    <property type="entry name" value="ALPHA-KETOGLUTARATE PERMEASE"/>
    <property type="match status" value="1"/>
</dbReference>
<keyword evidence="6 8" id="KW-1133">Transmembrane helix</keyword>
<reference evidence="10 11" key="1">
    <citation type="submission" date="2020-03" db="EMBL/GenBank/DDBJ databases">
        <title>Genomic Encyclopedia of Type Strains, Phase IV (KMG-IV): sequencing the most valuable type-strain genomes for metagenomic binning, comparative biology and taxonomic classification.</title>
        <authorList>
            <person name="Goeker M."/>
        </authorList>
    </citation>
    <scope>NUCLEOTIDE SEQUENCE [LARGE SCALE GENOMIC DNA]</scope>
    <source>
        <strain evidence="10 11">DSM 16846</strain>
    </source>
</reference>